<evidence type="ECO:0000313" key="2">
    <source>
        <dbReference type="Proteomes" id="UP001201980"/>
    </source>
</evidence>
<organism evidence="1 2">
    <name type="scientific">Zalerion maritima</name>
    <dbReference type="NCBI Taxonomy" id="339359"/>
    <lineage>
        <taxon>Eukaryota</taxon>
        <taxon>Fungi</taxon>
        <taxon>Dikarya</taxon>
        <taxon>Ascomycota</taxon>
        <taxon>Pezizomycotina</taxon>
        <taxon>Sordariomycetes</taxon>
        <taxon>Lulworthiomycetidae</taxon>
        <taxon>Lulworthiales</taxon>
        <taxon>Lulworthiaceae</taxon>
        <taxon>Zalerion</taxon>
    </lineage>
</organism>
<accession>A0AAD5WSF5</accession>
<dbReference type="GO" id="GO:0140580">
    <property type="term" value="F:mitochondrion autophagosome adaptor activity"/>
    <property type="evidence" value="ECO:0007669"/>
    <property type="project" value="InterPro"/>
</dbReference>
<comment type="caution">
    <text evidence="1">The sequence shown here is derived from an EMBL/GenBank/DDBJ whole genome shotgun (WGS) entry which is preliminary data.</text>
</comment>
<evidence type="ECO:0000313" key="1">
    <source>
        <dbReference type="EMBL" id="KAJ2899105.1"/>
    </source>
</evidence>
<dbReference type="Proteomes" id="UP001201980">
    <property type="component" value="Unassembled WGS sequence"/>
</dbReference>
<sequence length="153" mass="17338">MSSSIPLQVAETVQTASINRNPSANHDVNPSTAAARKIPANVVSEKYPGSDFEGSEYGVVKPRPRPSHMAYPLPDLRFEQSYLKSIEKADTWGKVAWVTFKDMMLMPFLQGVVYNIALCGFKHWNKRARVSGNTIGARVRRWWYGVNNWPIRK</sequence>
<protein>
    <submittedName>
        <fullName evidence="1">DUF1770-domain-containing protein</fullName>
    </submittedName>
</protein>
<dbReference type="EMBL" id="JAKWBI020000207">
    <property type="protein sequence ID" value="KAJ2899105.1"/>
    <property type="molecule type" value="Genomic_DNA"/>
</dbReference>
<dbReference type="PANTHER" id="PTHR38699:SF1">
    <property type="entry name" value="MITOPHAGY RECEPTOR ATG43"/>
    <property type="match status" value="1"/>
</dbReference>
<gene>
    <name evidence="1" type="ORF">MKZ38_003411</name>
</gene>
<dbReference type="InterPro" id="IPR013898">
    <property type="entry name" value="Atg43"/>
</dbReference>
<keyword evidence="2" id="KW-1185">Reference proteome</keyword>
<dbReference type="Pfam" id="PF08589">
    <property type="entry name" value="ATG43"/>
    <property type="match status" value="1"/>
</dbReference>
<dbReference type="AlphaFoldDB" id="A0AAD5WSF5"/>
<proteinExistence type="predicted"/>
<dbReference type="GO" id="GO:0000423">
    <property type="term" value="P:mitophagy"/>
    <property type="evidence" value="ECO:0007669"/>
    <property type="project" value="InterPro"/>
</dbReference>
<dbReference type="PANTHER" id="PTHR38699">
    <property type="entry name" value="CHROMOSOME 1, WHOLE GENOME SHOTGUN SEQUENCE"/>
    <property type="match status" value="1"/>
</dbReference>
<name>A0AAD5WSF5_9PEZI</name>
<reference evidence="1" key="1">
    <citation type="submission" date="2022-07" db="EMBL/GenBank/DDBJ databases">
        <title>Draft genome sequence of Zalerion maritima ATCC 34329, a (micro)plastics degrading marine fungus.</title>
        <authorList>
            <person name="Paco A."/>
            <person name="Goncalves M.F.M."/>
            <person name="Rocha-Santos T.A.P."/>
            <person name="Alves A."/>
        </authorList>
    </citation>
    <scope>NUCLEOTIDE SEQUENCE</scope>
    <source>
        <strain evidence="1">ATCC 34329</strain>
    </source>
</reference>